<name>A0ABW6I788_9FLAO</name>
<dbReference type="RefSeq" id="WP_379852436.1">
    <property type="nucleotide sequence ID" value="NZ_JBHZPY010000012.1"/>
</dbReference>
<keyword evidence="2" id="KW-1185">Reference proteome</keyword>
<accession>A0ABW6I788</accession>
<evidence type="ECO:0000313" key="1">
    <source>
        <dbReference type="EMBL" id="MFE3872141.1"/>
    </source>
</evidence>
<sequence length="564" mass="64532">MKETKITIQDKYNKYLAELLEVKLFESAMDIHINLINKFSVTPANARKIVSRAVAQKVIKSSEPYTFGKGQYVYIRNGYDFGKDGVKDISKKSRPPIYRLLQLMDQNDGIVSYFEGLKITAAPLEESSTKVVSLDDIITLLMKLDIVYKVKDQNGVVYIIYKLFKEKRSTPDEEMLMANHFVNMVTDCTVLPDIIRWLGNSNLIDNKNVVYRNKKTPHIGAKHNNLMWDAFAYTRATGINTVLGAQADTIDKQTLVVLDVVLASDYSPIHLDAFLARIQINRKSVMEESRKILPVLIYKTCSSQTLNTIKKNGIIAFDISAIFGAKIYEVLNGMRELSSFLNVGHNVDETIGEILKSIKDAGQEDALKELRGTLFEFLMYPLLKTIYPNASIERGKTLTMLDKEGNKENYEYDYIIESSNPPEIIFVELKGYNSGATINLGDSNKHSTLRWFFRRTLPFAEKYYKETIERGKEAKAVFITSANFFEDGKEFIVKMNNGKYKSIELETGYERQGLLDLLKKYRFEAEIRILKKFYSGAGNIDYEEESENNEQTFKKLLDDAELPF</sequence>
<reference evidence="1 2" key="1">
    <citation type="submission" date="2024-06" db="EMBL/GenBank/DDBJ databases">
        <title>Flavobacterium spp. isolated from glacier.</title>
        <authorList>
            <person name="Han D."/>
        </authorList>
    </citation>
    <scope>NUCLEOTIDE SEQUENCE [LARGE SCALE GENOMIC DNA]</scope>
    <source>
        <strain evidence="1 2">ZS1P70</strain>
    </source>
</reference>
<proteinExistence type="predicted"/>
<dbReference type="Proteomes" id="UP001600107">
    <property type="component" value="Unassembled WGS sequence"/>
</dbReference>
<evidence type="ECO:0000313" key="2">
    <source>
        <dbReference type="Proteomes" id="UP001600107"/>
    </source>
</evidence>
<dbReference type="EMBL" id="JBHZPY010000012">
    <property type="protein sequence ID" value="MFE3872141.1"/>
    <property type="molecule type" value="Genomic_DNA"/>
</dbReference>
<evidence type="ECO:0008006" key="3">
    <source>
        <dbReference type="Google" id="ProtNLM"/>
    </source>
</evidence>
<comment type="caution">
    <text evidence="1">The sequence shown here is derived from an EMBL/GenBank/DDBJ whole genome shotgun (WGS) entry which is preliminary data.</text>
</comment>
<organism evidence="1 2">
    <name type="scientific">Flavobacterium zhoui</name>
    <dbReference type="NCBI Taxonomy" id="3230414"/>
    <lineage>
        <taxon>Bacteria</taxon>
        <taxon>Pseudomonadati</taxon>
        <taxon>Bacteroidota</taxon>
        <taxon>Flavobacteriia</taxon>
        <taxon>Flavobacteriales</taxon>
        <taxon>Flavobacteriaceae</taxon>
        <taxon>Flavobacterium</taxon>
    </lineage>
</organism>
<gene>
    <name evidence="1" type="ORF">ACFX5F_13005</name>
</gene>
<protein>
    <recommendedName>
        <fullName evidence="3">Restriction endonuclease</fullName>
    </recommendedName>
</protein>